<dbReference type="InterPro" id="IPR051034">
    <property type="entry name" value="Mito_Enoyl-ACP_Reductase"/>
</dbReference>
<dbReference type="GO" id="GO:0005739">
    <property type="term" value="C:mitochondrion"/>
    <property type="evidence" value="ECO:0007669"/>
    <property type="project" value="UniProtKB-SubCell"/>
</dbReference>
<reference evidence="8 9" key="1">
    <citation type="journal article" date="2018" name="MBio">
        <title>Comparative Genomics Reveals the Core Gene Toolbox for the Fungus-Insect Symbiosis.</title>
        <authorList>
            <person name="Wang Y."/>
            <person name="Stata M."/>
            <person name="Wang W."/>
            <person name="Stajich J.E."/>
            <person name="White M.M."/>
            <person name="Moncalvo J.M."/>
        </authorList>
    </citation>
    <scope>NUCLEOTIDE SEQUENCE [LARGE SCALE GENOMIC DNA]</scope>
    <source>
        <strain evidence="8 9">AUS-77-4</strain>
    </source>
</reference>
<evidence type="ECO:0000256" key="5">
    <source>
        <dbReference type="ARBA" id="ARBA00023002"/>
    </source>
</evidence>
<dbReference type="EMBL" id="MBFT01000608">
    <property type="protein sequence ID" value="PVU88606.1"/>
    <property type="molecule type" value="Genomic_DNA"/>
</dbReference>
<dbReference type="STRING" id="61424.A0A2T9Y8G1"/>
<keyword evidence="3" id="KW-0521">NADP</keyword>
<evidence type="ECO:0000313" key="8">
    <source>
        <dbReference type="EMBL" id="PVU88606.1"/>
    </source>
</evidence>
<gene>
    <name evidence="8" type="ORF">BB559_005496</name>
</gene>
<dbReference type="AlphaFoldDB" id="A0A2T9Y8G1"/>
<feature type="domain" description="Alcohol dehydrogenase-like C-terminal" evidence="7">
    <location>
        <begin position="207"/>
        <end position="337"/>
    </location>
</feature>
<dbReference type="PANTHER" id="PTHR43981:SF2">
    <property type="entry name" value="ENOYL-[ACYL-CARRIER-PROTEIN] REDUCTASE, MITOCHONDRIAL"/>
    <property type="match status" value="1"/>
</dbReference>
<evidence type="ECO:0000256" key="4">
    <source>
        <dbReference type="ARBA" id="ARBA00022946"/>
    </source>
</evidence>
<organism evidence="8 9">
    <name type="scientific">Furculomyces boomerangus</name>
    <dbReference type="NCBI Taxonomy" id="61424"/>
    <lineage>
        <taxon>Eukaryota</taxon>
        <taxon>Fungi</taxon>
        <taxon>Fungi incertae sedis</taxon>
        <taxon>Zoopagomycota</taxon>
        <taxon>Kickxellomycotina</taxon>
        <taxon>Harpellomycetes</taxon>
        <taxon>Harpellales</taxon>
        <taxon>Harpellaceae</taxon>
        <taxon>Furculomyces</taxon>
    </lineage>
</organism>
<dbReference type="SUPFAM" id="SSF51735">
    <property type="entry name" value="NAD(P)-binding Rossmann-fold domains"/>
    <property type="match status" value="1"/>
</dbReference>
<evidence type="ECO:0000256" key="6">
    <source>
        <dbReference type="ARBA" id="ARBA00023128"/>
    </source>
</evidence>
<evidence type="ECO:0000313" key="9">
    <source>
        <dbReference type="Proteomes" id="UP000245699"/>
    </source>
</evidence>
<dbReference type="InterPro" id="IPR036291">
    <property type="entry name" value="NAD(P)-bd_dom_sf"/>
</dbReference>
<evidence type="ECO:0000256" key="1">
    <source>
        <dbReference type="ARBA" id="ARBA00004173"/>
    </source>
</evidence>
<name>A0A2T9Y8G1_9FUNG</name>
<keyword evidence="4" id="KW-0809">Transit peptide</keyword>
<keyword evidence="5" id="KW-0560">Oxidoreductase</keyword>
<evidence type="ECO:0000256" key="2">
    <source>
        <dbReference type="ARBA" id="ARBA00010371"/>
    </source>
</evidence>
<dbReference type="InterPro" id="IPR013149">
    <property type="entry name" value="ADH-like_C"/>
</dbReference>
<sequence>MLKLSKLASSIVNPRSVASFSTMNPSRIITRSAIFTEHGNPSDVIKVKEVDLGDLPSNKVALKMLISPINPSDKNQVQGVYPIKKVKSVLTIVDSKTNSRTETECYVGGNESIAEVVEIGPDAGESGNGKVNVGDWVIPMSTGDVGTWTTDAFADPSSLVVVRNREGLTPEQVGSVRVNASTAYRMLKDIVSLNKGDYVIQNGANSGVGQVLIQLAKLWGYRTINVVRDRDDFEEMEKFLKGLGADIIIKEDQLNSDETKAMMKALDAPVRLGINCIGGKPSVLMTRYMANGSYFATYGAMSKLPTSIPASTFIFKDIRFVGYWVSRWYKLNPVEKWVEMWDELFDYMRQGKLQYQVMEPVDWVTRNPGKDGSTASVTPVDIEALEARVAASMDSGKKQYFRYY</sequence>
<dbReference type="Pfam" id="PF00107">
    <property type="entry name" value="ADH_zinc_N"/>
    <property type="match status" value="1"/>
</dbReference>
<keyword evidence="6" id="KW-0496">Mitochondrion</keyword>
<dbReference type="Gene3D" id="3.90.180.10">
    <property type="entry name" value="Medium-chain alcohol dehydrogenases, catalytic domain"/>
    <property type="match status" value="1"/>
</dbReference>
<evidence type="ECO:0000259" key="7">
    <source>
        <dbReference type="Pfam" id="PF00107"/>
    </source>
</evidence>
<dbReference type="GO" id="GO:0006631">
    <property type="term" value="P:fatty acid metabolic process"/>
    <property type="evidence" value="ECO:0007669"/>
    <property type="project" value="TreeGrafter"/>
</dbReference>
<dbReference type="Proteomes" id="UP000245699">
    <property type="component" value="Unassembled WGS sequence"/>
</dbReference>
<dbReference type="CDD" id="cd08290">
    <property type="entry name" value="ETR"/>
    <property type="match status" value="1"/>
</dbReference>
<dbReference type="OrthoDB" id="7482721at2759"/>
<comment type="similarity">
    <text evidence="2">Belongs to the zinc-containing alcohol dehydrogenase family. Quinone oxidoreductase subfamily.</text>
</comment>
<evidence type="ECO:0000256" key="3">
    <source>
        <dbReference type="ARBA" id="ARBA00022857"/>
    </source>
</evidence>
<dbReference type="FunFam" id="3.40.50.720:FF:000112">
    <property type="entry name" value="Enoyl-[acyl-carrier-protein] reductase 1, mitochondrial"/>
    <property type="match status" value="1"/>
</dbReference>
<dbReference type="Gene3D" id="3.40.50.720">
    <property type="entry name" value="NAD(P)-binding Rossmann-like Domain"/>
    <property type="match status" value="1"/>
</dbReference>
<proteinExistence type="inferred from homology"/>
<keyword evidence="9" id="KW-1185">Reference proteome</keyword>
<dbReference type="GO" id="GO:0016491">
    <property type="term" value="F:oxidoreductase activity"/>
    <property type="evidence" value="ECO:0007669"/>
    <property type="project" value="UniProtKB-KW"/>
</dbReference>
<accession>A0A2T9Y8G1</accession>
<protein>
    <recommendedName>
        <fullName evidence="7">Alcohol dehydrogenase-like C-terminal domain-containing protein</fullName>
    </recommendedName>
</protein>
<comment type="caution">
    <text evidence="8">The sequence shown here is derived from an EMBL/GenBank/DDBJ whole genome shotgun (WGS) entry which is preliminary data.</text>
</comment>
<dbReference type="SUPFAM" id="SSF50129">
    <property type="entry name" value="GroES-like"/>
    <property type="match status" value="1"/>
</dbReference>
<dbReference type="PANTHER" id="PTHR43981">
    <property type="entry name" value="ENOYL-[ACYL-CARRIER-PROTEIN] REDUCTASE, MITOCHONDRIAL"/>
    <property type="match status" value="1"/>
</dbReference>
<comment type="subcellular location">
    <subcellularLocation>
        <location evidence="1">Mitochondrion</location>
    </subcellularLocation>
</comment>
<dbReference type="InterPro" id="IPR011032">
    <property type="entry name" value="GroES-like_sf"/>
</dbReference>